<dbReference type="SUPFAM" id="SSF69572">
    <property type="entry name" value="Activating enzymes of the ubiquitin-like proteins"/>
    <property type="match status" value="1"/>
</dbReference>
<dbReference type="InterPro" id="IPR045886">
    <property type="entry name" value="ThiF/MoeB/HesA"/>
</dbReference>
<dbReference type="RefSeq" id="WP_346065804.1">
    <property type="nucleotide sequence ID" value="NZ_BRPJ01000073.1"/>
</dbReference>
<dbReference type="PANTHER" id="PTHR43267:SF1">
    <property type="entry name" value="TRNA THREONYLCARBAMOYLADENOSINE DEHYDRATASE"/>
    <property type="match status" value="1"/>
</dbReference>
<name>A0ABQ5MA16_9FIRM</name>
<proteinExistence type="predicted"/>
<dbReference type="InterPro" id="IPR035985">
    <property type="entry name" value="Ubiquitin-activating_enz"/>
</dbReference>
<evidence type="ECO:0000313" key="4">
    <source>
        <dbReference type="Proteomes" id="UP001419084"/>
    </source>
</evidence>
<accession>A0ABQ5MA16</accession>
<feature type="domain" description="Cap2 central linker" evidence="2">
    <location>
        <begin position="145"/>
        <end position="350"/>
    </location>
</feature>
<evidence type="ECO:0000259" key="1">
    <source>
        <dbReference type="Pfam" id="PF00899"/>
    </source>
</evidence>
<protein>
    <submittedName>
        <fullName evidence="3">ThiF family protein</fullName>
    </submittedName>
</protein>
<gene>
    <name evidence="3" type="ORF">LAD12857_34390</name>
</gene>
<organism evidence="3 4">
    <name type="scientific">Lacrimispora amygdalina</name>
    <dbReference type="NCBI Taxonomy" id="253257"/>
    <lineage>
        <taxon>Bacteria</taxon>
        <taxon>Bacillati</taxon>
        <taxon>Bacillota</taxon>
        <taxon>Clostridia</taxon>
        <taxon>Lachnospirales</taxon>
        <taxon>Lachnospiraceae</taxon>
        <taxon>Lacrimispora</taxon>
    </lineage>
</organism>
<dbReference type="Proteomes" id="UP001419084">
    <property type="component" value="Unassembled WGS sequence"/>
</dbReference>
<comment type="caution">
    <text evidence="3">The sequence shown here is derived from an EMBL/GenBank/DDBJ whole genome shotgun (WGS) entry which is preliminary data.</text>
</comment>
<dbReference type="PANTHER" id="PTHR43267">
    <property type="entry name" value="TRNA THREONYLCARBAMOYLADENOSINE DEHYDRATASE"/>
    <property type="match status" value="1"/>
</dbReference>
<dbReference type="InterPro" id="IPR000594">
    <property type="entry name" value="ThiF_NAD_FAD-bd"/>
</dbReference>
<dbReference type="InterPro" id="IPR058964">
    <property type="entry name" value="Cap2_linker"/>
</dbReference>
<dbReference type="Pfam" id="PF26398">
    <property type="entry name" value="Cap2_linker"/>
    <property type="match status" value="1"/>
</dbReference>
<reference evidence="3 4" key="1">
    <citation type="journal article" date="2024" name="Int. J. Syst. Evol. Microbiol.">
        <title>Lacrimispora brassicae sp. nov. isolated from fermented cabbage, and proposal of Clostridium indicum Gundawar et al. 2019 and Clostridium methoxybenzovorans Mechichi et al. 1999 as heterotypic synonyms of Lacrimispora amygdalina (Parshina et al. 2003) Haas and Blanchard 2020 and Lacrimispora indolis (McClung and McCoy 1957) Haas and Blanchard 2020, respectively.</title>
        <authorList>
            <person name="Kobayashi H."/>
            <person name="Tanizawa Y."/>
            <person name="Sakamoto M."/>
            <person name="Ohkuma M."/>
            <person name="Tohno M."/>
        </authorList>
    </citation>
    <scope>NUCLEOTIDE SEQUENCE [LARGE SCALE GENOMIC DNA]</scope>
    <source>
        <strain evidence="3 4">DSM 12857</strain>
    </source>
</reference>
<evidence type="ECO:0000259" key="2">
    <source>
        <dbReference type="Pfam" id="PF26398"/>
    </source>
</evidence>
<sequence>MREASEEILFARRRLDEIENLEIVGDLKWDENESSWYLLVSIHVNEPNEKTIPDDSMWYIVFSANYPKGNVNVYPAVEGGIKNTFNHQNNNGIISKCGLWRSGKLCLNNPLEHVANIDNEPVTFEDRLYWNALRAVQWVNAVANGNLIRKNDYYEVPDFIRKKIHAVIYDEDEVSIMEWEDSEETYGFVDFSCGGNNQYYANTFLSLAEKICKSTKWGDYVNEKKEKIYGAWIIMDKEPVVNGWQAPNIFQELKIALSTQNIDIKNILEKIMPRFRDGKRHILMIGFPIPKKIGEERTLIHWESLLLPVLTYGKKTAKGFRCNEQGQSRKDFQEIITNKMELEWLITENWNSKEILSRGRFKRSLLRKKILLVGAGTLGAYIGEHLVRGGAYRLSIMDDDIYTIGNSARHILTIKSVGKHKASELAEHYNSISPTIAIKAITKELTEETASVMEEYDVILDCTANNEVLKVLESHQMQSEKKYFSVSFGYMAEVLYFAYQTGKSFKLDQYIDKFSGMLKQDEKRVISSNLPWEGTGCWSPVFPAMASDVQLVASFATGIIKSVLENEVQEDRHYMYKKEFDEDGVIKGFVRI</sequence>
<dbReference type="Pfam" id="PF00899">
    <property type="entry name" value="ThiF"/>
    <property type="match status" value="1"/>
</dbReference>
<keyword evidence="4" id="KW-1185">Reference proteome</keyword>
<evidence type="ECO:0000313" key="3">
    <source>
        <dbReference type="EMBL" id="GLB31516.1"/>
    </source>
</evidence>
<dbReference type="EMBL" id="BRPJ01000073">
    <property type="protein sequence ID" value="GLB31516.1"/>
    <property type="molecule type" value="Genomic_DNA"/>
</dbReference>
<feature type="domain" description="THIF-type NAD/FAD binding fold" evidence="1">
    <location>
        <begin position="363"/>
        <end position="506"/>
    </location>
</feature>
<dbReference type="Gene3D" id="3.40.50.720">
    <property type="entry name" value="NAD(P)-binding Rossmann-like Domain"/>
    <property type="match status" value="1"/>
</dbReference>